<sequence>MSSPNLDDEIENLQARVTALKSQLRIQTSTLLASPSTRQLIASDTTLSGQKLLSRFTSQQAHNQQCLYRACAGLTTFLARDPDPNAVDGGSILGLRIEVVSRAKFLRPYYVLLNRPLPGSSYLRVHRHTIPACIPLAGLAARYLPAPSGGVKQDLARFARALRREAVRYHHRLGAVADLRKAAAEGKLASLAPADAEMKQISIEWADGKTGRLVIGDDGEVVNVVAVGDNGRDRDAARELLGGAARIEDVAKRLALA</sequence>
<comment type="similarity">
    <text evidence="3">Belongs to the CENP-O/MCM21 family.</text>
</comment>
<evidence type="ECO:0000256" key="7">
    <source>
        <dbReference type="SAM" id="Coils"/>
    </source>
</evidence>
<proteinExistence type="inferred from homology"/>
<accession>A0AA40CZ96</accession>
<dbReference type="Proteomes" id="UP001174936">
    <property type="component" value="Unassembled WGS sequence"/>
</dbReference>
<feature type="coiled-coil region" evidence="7">
    <location>
        <begin position="3"/>
        <end position="30"/>
    </location>
</feature>
<evidence type="ECO:0000313" key="8">
    <source>
        <dbReference type="EMBL" id="KAK0656002.1"/>
    </source>
</evidence>
<reference evidence="8" key="1">
    <citation type="submission" date="2023-06" db="EMBL/GenBank/DDBJ databases">
        <title>Genome-scale phylogeny and comparative genomics of the fungal order Sordariales.</title>
        <authorList>
            <consortium name="Lawrence Berkeley National Laboratory"/>
            <person name="Hensen N."/>
            <person name="Bonometti L."/>
            <person name="Westerberg I."/>
            <person name="Brannstrom I.O."/>
            <person name="Guillou S."/>
            <person name="Cros-Aarteil S."/>
            <person name="Calhoun S."/>
            <person name="Haridas S."/>
            <person name="Kuo A."/>
            <person name="Mondo S."/>
            <person name="Pangilinan J."/>
            <person name="Riley R."/>
            <person name="Labutti K."/>
            <person name="Andreopoulos B."/>
            <person name="Lipzen A."/>
            <person name="Chen C."/>
            <person name="Yanf M."/>
            <person name="Daum C."/>
            <person name="Ng V."/>
            <person name="Clum A."/>
            <person name="Steindorff A."/>
            <person name="Ohm R."/>
            <person name="Martin F."/>
            <person name="Silar P."/>
            <person name="Natvig D."/>
            <person name="Lalanne C."/>
            <person name="Gautier V."/>
            <person name="Ament-Velasquez S.L."/>
            <person name="Kruys A."/>
            <person name="Hutchinson M.I."/>
            <person name="Powell A.J."/>
            <person name="Barry K."/>
            <person name="Miller A.N."/>
            <person name="Grigoriev I.V."/>
            <person name="Debuchy R."/>
            <person name="Gladieux P."/>
            <person name="Thoren M.H."/>
            <person name="Johannesson H."/>
        </authorList>
    </citation>
    <scope>NUCLEOTIDE SEQUENCE</scope>
    <source>
        <strain evidence="8">SMH2532-1</strain>
    </source>
</reference>
<dbReference type="PANTHER" id="PTHR14582:SF1">
    <property type="entry name" value="CENTROMERE PROTEIN O"/>
    <property type="match status" value="1"/>
</dbReference>
<dbReference type="InterPro" id="IPR018464">
    <property type="entry name" value="CENP-O"/>
</dbReference>
<evidence type="ECO:0000256" key="5">
    <source>
        <dbReference type="ARBA" id="ARBA00023242"/>
    </source>
</evidence>
<dbReference type="AlphaFoldDB" id="A0AA40CZ96"/>
<name>A0AA40CZ96_9PEZI</name>
<protein>
    <submittedName>
        <fullName evidence="8">Cenp-O kinetochore centromere component-domain-containing protein</fullName>
    </submittedName>
</protein>
<evidence type="ECO:0000313" key="9">
    <source>
        <dbReference type="Proteomes" id="UP001174936"/>
    </source>
</evidence>
<dbReference type="GO" id="GO:0005634">
    <property type="term" value="C:nucleus"/>
    <property type="evidence" value="ECO:0007669"/>
    <property type="project" value="UniProtKB-SubCell"/>
</dbReference>
<keyword evidence="7" id="KW-0175">Coiled coil</keyword>
<evidence type="ECO:0000256" key="3">
    <source>
        <dbReference type="ARBA" id="ARBA00007321"/>
    </source>
</evidence>
<comment type="subcellular location">
    <subcellularLocation>
        <location evidence="2">Chromosome</location>
        <location evidence="2">Centromere</location>
    </subcellularLocation>
    <subcellularLocation>
        <location evidence="1">Nucleus</location>
    </subcellularLocation>
</comment>
<dbReference type="GO" id="GO:0031511">
    <property type="term" value="C:Mis6-Sim4 complex"/>
    <property type="evidence" value="ECO:0007669"/>
    <property type="project" value="TreeGrafter"/>
</dbReference>
<evidence type="ECO:0000256" key="4">
    <source>
        <dbReference type="ARBA" id="ARBA00022454"/>
    </source>
</evidence>
<dbReference type="Pfam" id="PF09496">
    <property type="entry name" value="CENP-O"/>
    <property type="match status" value="1"/>
</dbReference>
<dbReference type="EMBL" id="JAULSV010000001">
    <property type="protein sequence ID" value="KAK0656002.1"/>
    <property type="molecule type" value="Genomic_DNA"/>
</dbReference>
<keyword evidence="9" id="KW-1185">Reference proteome</keyword>
<dbReference type="PANTHER" id="PTHR14582">
    <property type="entry name" value="INNER KINETOCHORE SUBUNIT MAL2"/>
    <property type="match status" value="1"/>
</dbReference>
<comment type="caution">
    <text evidence="8">The sequence shown here is derived from an EMBL/GenBank/DDBJ whole genome shotgun (WGS) entry which is preliminary data.</text>
</comment>
<evidence type="ECO:0000256" key="1">
    <source>
        <dbReference type="ARBA" id="ARBA00004123"/>
    </source>
</evidence>
<keyword evidence="4" id="KW-0158">Chromosome</keyword>
<keyword evidence="5" id="KW-0539">Nucleus</keyword>
<organism evidence="8 9">
    <name type="scientific">Cercophora newfieldiana</name>
    <dbReference type="NCBI Taxonomy" id="92897"/>
    <lineage>
        <taxon>Eukaryota</taxon>
        <taxon>Fungi</taxon>
        <taxon>Dikarya</taxon>
        <taxon>Ascomycota</taxon>
        <taxon>Pezizomycotina</taxon>
        <taxon>Sordariomycetes</taxon>
        <taxon>Sordariomycetidae</taxon>
        <taxon>Sordariales</taxon>
        <taxon>Lasiosphaeriaceae</taxon>
        <taxon>Cercophora</taxon>
    </lineage>
</organism>
<evidence type="ECO:0000256" key="6">
    <source>
        <dbReference type="ARBA" id="ARBA00023328"/>
    </source>
</evidence>
<evidence type="ECO:0000256" key="2">
    <source>
        <dbReference type="ARBA" id="ARBA00004584"/>
    </source>
</evidence>
<gene>
    <name evidence="8" type="ORF">B0T16DRAFT_25348</name>
</gene>
<keyword evidence="6" id="KW-0137">Centromere</keyword>